<dbReference type="PROSITE" id="PS51100">
    <property type="entry name" value="PTS_EIIB_TYPE_3"/>
    <property type="match status" value="1"/>
</dbReference>
<dbReference type="InterPro" id="IPR036095">
    <property type="entry name" value="PTS_EIIB-like_sf"/>
</dbReference>
<evidence type="ECO:0000256" key="12">
    <source>
        <dbReference type="ARBA" id="ARBA00022989"/>
    </source>
</evidence>
<comment type="catalytic activity">
    <reaction evidence="15">
        <text>lactose(out) + N(pros)-phospho-L-histidyl-[protein] = lactose 6-phosphate(in) + L-histidyl-[protein]</text>
        <dbReference type="Rhea" id="RHEA:42400"/>
        <dbReference type="Rhea" id="RHEA-COMP:9745"/>
        <dbReference type="Rhea" id="RHEA-COMP:9746"/>
        <dbReference type="ChEBI" id="CHEBI:17716"/>
        <dbReference type="ChEBI" id="CHEBI:29979"/>
        <dbReference type="ChEBI" id="CHEBI:64837"/>
        <dbReference type="ChEBI" id="CHEBI:79080"/>
        <dbReference type="EC" id="2.7.1.207"/>
    </reaction>
</comment>
<feature type="transmembrane region" description="Helical" evidence="17">
    <location>
        <begin position="356"/>
        <end position="374"/>
    </location>
</feature>
<feature type="domain" description="PTS EIIB type-3" evidence="18">
    <location>
        <begin position="467"/>
        <end position="568"/>
    </location>
</feature>
<feature type="transmembrane region" description="Helical" evidence="17">
    <location>
        <begin position="30"/>
        <end position="50"/>
    </location>
</feature>
<dbReference type="OrthoDB" id="1641940at2"/>
<dbReference type="CDD" id="cd05565">
    <property type="entry name" value="PTS_IIB_lactose"/>
    <property type="match status" value="1"/>
</dbReference>
<feature type="transmembrane region" description="Helical" evidence="17">
    <location>
        <begin position="327"/>
        <end position="349"/>
    </location>
</feature>
<evidence type="ECO:0000313" key="20">
    <source>
        <dbReference type="EMBL" id="TLQ06107.1"/>
    </source>
</evidence>
<dbReference type="InterPro" id="IPR013012">
    <property type="entry name" value="PTS_EIIB_3"/>
</dbReference>
<feature type="transmembrane region" description="Helical" evidence="17">
    <location>
        <begin position="70"/>
        <end position="86"/>
    </location>
</feature>
<dbReference type="GO" id="GO:0008982">
    <property type="term" value="F:protein-N(PI)-phosphohistidine-sugar phosphotransferase activity"/>
    <property type="evidence" value="ECO:0007669"/>
    <property type="project" value="InterPro"/>
</dbReference>
<keyword evidence="6" id="KW-0597">Phosphoprotein</keyword>
<gene>
    <name evidence="20" type="ORF">FEZ48_11040</name>
</gene>
<evidence type="ECO:0000256" key="2">
    <source>
        <dbReference type="ARBA" id="ARBA00012802"/>
    </source>
</evidence>
<dbReference type="PANTHER" id="PTHR33989:SF8">
    <property type="entry name" value="PERMEASE IIC COMPONENT"/>
    <property type="match status" value="1"/>
</dbReference>
<keyword evidence="9" id="KW-0598">Phosphotransferase system</keyword>
<evidence type="ECO:0000256" key="3">
    <source>
        <dbReference type="ARBA" id="ARBA00020834"/>
    </source>
</evidence>
<evidence type="ECO:0000256" key="7">
    <source>
        <dbReference type="ARBA" id="ARBA00022597"/>
    </source>
</evidence>
<sequence length="568" mass="62219">MNSLIAQIEKAQPFFEKLSRNKYLRAIKDGFTASMPVILFSSLFMLVANLPEVFGYHWSEATKAWIMKPYSYTMGIVGLLVASNTSKALTDSFNGDLPNKHKLNSNSISMGAISGFLILSVGQIENGFATEFMGTSGLITSFIAAILTVHIYKFFVTREIIITMPEEVPPNISQAFADIAPFAATISVTLLVDFVIRSTFGTSFAEWLIGIFQPLFTASDGYLGLAIIAGAMSFFWFIGIHGPSIVRPATSAVEYLNIDINIQTHLAGGRATKLLTDPARAFVMTFGGTGATLVVPYLFMFFSKSKRNKAVGKATFIPSTFAVNEPILFGAPIILNPVFFIPFILAPIINIWIFKIFVEVLGMTAFIFVLPWTIPGPIGIPIAAGFHPLSFVLALVLIVVDALIYFPFFKVYDNQVYDNQVYEDELAAETNKDENKAIDVQEENTVPNTPEISDDVVPTTNIVLDDKKHVLVLCAGGGTSGLLSNALNKASEKYDAPLEATAGSYGSHNDILKDYDLVVLAPQVASNYETIKKDTDKLGIKLIKTKGQEYISLTNDPEKAMDFVLDKF</sequence>
<feature type="modified residue" description="Phosphocysteine; by EIIA" evidence="16">
    <location>
        <position position="474"/>
    </location>
</feature>
<dbReference type="PROSITE" id="PS51105">
    <property type="entry name" value="PTS_EIIC_TYPE_3"/>
    <property type="match status" value="1"/>
</dbReference>
<name>A0A5R9C0A2_9LACT</name>
<keyword evidence="11" id="KW-0418">Kinase</keyword>
<dbReference type="Gene3D" id="3.40.50.2300">
    <property type="match status" value="1"/>
</dbReference>
<dbReference type="InterPro" id="IPR041713">
    <property type="entry name" value="PTS_IIB"/>
</dbReference>
<evidence type="ECO:0000256" key="1">
    <source>
        <dbReference type="ARBA" id="ARBA00004651"/>
    </source>
</evidence>
<feature type="transmembrane region" description="Helical" evidence="17">
    <location>
        <begin position="386"/>
        <end position="406"/>
    </location>
</feature>
<comment type="subcellular location">
    <subcellularLocation>
        <location evidence="1">Cell membrane</location>
        <topology evidence="1">Multi-pass membrane protein</topology>
    </subcellularLocation>
</comment>
<keyword evidence="8" id="KW-0808">Transferase</keyword>
<evidence type="ECO:0000256" key="8">
    <source>
        <dbReference type="ARBA" id="ARBA00022679"/>
    </source>
</evidence>
<evidence type="ECO:0000256" key="13">
    <source>
        <dbReference type="ARBA" id="ARBA00023136"/>
    </source>
</evidence>
<evidence type="ECO:0000256" key="9">
    <source>
        <dbReference type="ARBA" id="ARBA00022683"/>
    </source>
</evidence>
<dbReference type="NCBIfam" id="TIGR00853">
    <property type="entry name" value="pts-lac"/>
    <property type="match status" value="1"/>
</dbReference>
<dbReference type="Proteomes" id="UP000307201">
    <property type="component" value="Unassembled WGS sequence"/>
</dbReference>
<evidence type="ECO:0000256" key="15">
    <source>
        <dbReference type="ARBA" id="ARBA00048444"/>
    </source>
</evidence>
<dbReference type="SUPFAM" id="SSF52794">
    <property type="entry name" value="PTS system IIB component-like"/>
    <property type="match status" value="1"/>
</dbReference>
<feature type="transmembrane region" description="Helical" evidence="17">
    <location>
        <begin position="136"/>
        <end position="155"/>
    </location>
</feature>
<feature type="transmembrane region" description="Helical" evidence="17">
    <location>
        <begin position="216"/>
        <end position="238"/>
    </location>
</feature>
<dbReference type="NCBIfam" id="TIGR00410">
    <property type="entry name" value="lacE"/>
    <property type="match status" value="1"/>
</dbReference>
<evidence type="ECO:0000256" key="10">
    <source>
        <dbReference type="ARBA" id="ARBA00022692"/>
    </source>
</evidence>
<dbReference type="AlphaFoldDB" id="A0A5R9C0A2"/>
<dbReference type="InterPro" id="IPR051088">
    <property type="entry name" value="PTS_Sugar-EIIC/EIIB"/>
</dbReference>
<dbReference type="InterPro" id="IPR004501">
    <property type="entry name" value="PTS_EIIC_3"/>
</dbReference>
<keyword evidence="4" id="KW-0813">Transport</keyword>
<dbReference type="EMBL" id="VBTE01000039">
    <property type="protein sequence ID" value="TLQ06107.1"/>
    <property type="molecule type" value="Genomic_DNA"/>
</dbReference>
<keyword evidence="5" id="KW-1003">Cell membrane</keyword>
<feature type="transmembrane region" description="Helical" evidence="17">
    <location>
        <begin position="281"/>
        <end position="302"/>
    </location>
</feature>
<keyword evidence="12 17" id="KW-1133">Transmembrane helix</keyword>
<dbReference type="RefSeq" id="WP_138472688.1">
    <property type="nucleotide sequence ID" value="NZ_JBGQQG010000043.1"/>
</dbReference>
<feature type="transmembrane region" description="Helical" evidence="17">
    <location>
        <begin position="175"/>
        <end position="196"/>
    </location>
</feature>
<comment type="caution">
    <text evidence="20">The sequence shown here is derived from an EMBL/GenBank/DDBJ whole genome shotgun (WGS) entry which is preliminary data.</text>
</comment>
<dbReference type="Pfam" id="PF02378">
    <property type="entry name" value="PTS_EIIC"/>
    <property type="match status" value="1"/>
</dbReference>
<dbReference type="InterPro" id="IPR003352">
    <property type="entry name" value="PTS_EIIC"/>
</dbReference>
<feature type="transmembrane region" description="Helical" evidence="17">
    <location>
        <begin position="107"/>
        <end position="124"/>
    </location>
</feature>
<organism evidence="20 21">
    <name type="scientific">Marinilactibacillus psychrotolerans</name>
    <dbReference type="NCBI Taxonomy" id="191770"/>
    <lineage>
        <taxon>Bacteria</taxon>
        <taxon>Bacillati</taxon>
        <taxon>Bacillota</taxon>
        <taxon>Bacilli</taxon>
        <taxon>Lactobacillales</taxon>
        <taxon>Carnobacteriaceae</taxon>
        <taxon>Marinilactibacillus</taxon>
    </lineage>
</organism>
<dbReference type="InterPro" id="IPR003501">
    <property type="entry name" value="PTS_EIIB_2/3"/>
</dbReference>
<keyword evidence="10 17" id="KW-0812">Transmembrane</keyword>
<evidence type="ECO:0000256" key="11">
    <source>
        <dbReference type="ARBA" id="ARBA00022777"/>
    </source>
</evidence>
<evidence type="ECO:0000313" key="21">
    <source>
        <dbReference type="Proteomes" id="UP000307201"/>
    </source>
</evidence>
<dbReference type="GO" id="GO:0005886">
    <property type="term" value="C:plasma membrane"/>
    <property type="evidence" value="ECO:0007669"/>
    <property type="project" value="UniProtKB-SubCell"/>
</dbReference>
<evidence type="ECO:0000259" key="19">
    <source>
        <dbReference type="PROSITE" id="PS51105"/>
    </source>
</evidence>
<dbReference type="GO" id="GO:1901264">
    <property type="term" value="P:carbohydrate derivative transport"/>
    <property type="evidence" value="ECO:0007669"/>
    <property type="project" value="TreeGrafter"/>
</dbReference>
<dbReference type="EC" id="2.7.1.207" evidence="2"/>
<dbReference type="PANTHER" id="PTHR33989">
    <property type="match status" value="1"/>
</dbReference>
<accession>A0A5R9C0A2</accession>
<proteinExistence type="predicted"/>
<reference evidence="20 21" key="1">
    <citation type="submission" date="2019-05" db="EMBL/GenBank/DDBJ databases">
        <title>The metagenome of a microbial culture collection derived from dairy environment covers the genomic content of the human microbiome.</title>
        <authorList>
            <person name="Roder T."/>
            <person name="Wuthrich D."/>
            <person name="Sattari Z."/>
            <person name="Von Ah U."/>
            <person name="Bar C."/>
            <person name="Ronchi F."/>
            <person name="Macpherson A.J."/>
            <person name="Ganal-Vonarburg S.C."/>
            <person name="Bruggmann R."/>
            <person name="Vergeres G."/>
        </authorList>
    </citation>
    <scope>NUCLEOTIDE SEQUENCE [LARGE SCALE GENOMIC DNA]</scope>
    <source>
        <strain evidence="20 21">FAM 24235</strain>
    </source>
</reference>
<feature type="domain" description="PTS EIIC type-3" evidence="19">
    <location>
        <begin position="8"/>
        <end position="408"/>
    </location>
</feature>
<evidence type="ECO:0000256" key="4">
    <source>
        <dbReference type="ARBA" id="ARBA00022448"/>
    </source>
</evidence>
<evidence type="ECO:0000259" key="18">
    <source>
        <dbReference type="PROSITE" id="PS51100"/>
    </source>
</evidence>
<evidence type="ECO:0000256" key="5">
    <source>
        <dbReference type="ARBA" id="ARBA00022475"/>
    </source>
</evidence>
<dbReference type="GO" id="GO:0009401">
    <property type="term" value="P:phosphoenolpyruvate-dependent sugar phosphotransferase system"/>
    <property type="evidence" value="ECO:0007669"/>
    <property type="project" value="UniProtKB-KW"/>
</dbReference>
<dbReference type="Pfam" id="PF02302">
    <property type="entry name" value="PTS_IIB"/>
    <property type="match status" value="1"/>
</dbReference>
<protein>
    <recommendedName>
        <fullName evidence="3">PTS system lactose-specific EIICB component</fullName>
        <ecNumber evidence="2">2.7.1.207</ecNumber>
    </recommendedName>
    <alternativeName>
        <fullName evidence="14">EIICB-Lac</fullName>
    </alternativeName>
</protein>
<dbReference type="GO" id="GO:0016301">
    <property type="term" value="F:kinase activity"/>
    <property type="evidence" value="ECO:0007669"/>
    <property type="project" value="UniProtKB-KW"/>
</dbReference>
<evidence type="ECO:0000256" key="14">
    <source>
        <dbReference type="ARBA" id="ARBA00029639"/>
    </source>
</evidence>
<evidence type="ECO:0000256" key="17">
    <source>
        <dbReference type="SAM" id="Phobius"/>
    </source>
</evidence>
<evidence type="ECO:0000256" key="16">
    <source>
        <dbReference type="PROSITE-ProRule" id="PRU00423"/>
    </source>
</evidence>
<keyword evidence="7" id="KW-0762">Sugar transport</keyword>
<keyword evidence="13 17" id="KW-0472">Membrane</keyword>
<evidence type="ECO:0000256" key="6">
    <source>
        <dbReference type="ARBA" id="ARBA00022553"/>
    </source>
</evidence>